<comment type="subcellular location">
    <subcellularLocation>
        <location evidence="1">Membrane</location>
        <topology evidence="1">Multi-pass membrane protein</topology>
    </subcellularLocation>
</comment>
<evidence type="ECO:0000256" key="1">
    <source>
        <dbReference type="ARBA" id="ARBA00004141"/>
    </source>
</evidence>
<reference evidence="7 8" key="1">
    <citation type="journal article" date="2015" name="Fungal Genet. Biol.">
        <title>Evolution of novel wood decay mechanisms in Agaricales revealed by the genome sequences of Fistulina hepatica and Cylindrobasidium torrendii.</title>
        <authorList>
            <person name="Floudas D."/>
            <person name="Held B.W."/>
            <person name="Riley R."/>
            <person name="Nagy L.G."/>
            <person name="Koehler G."/>
            <person name="Ransdell A.S."/>
            <person name="Younus H."/>
            <person name="Chow J."/>
            <person name="Chiniquy J."/>
            <person name="Lipzen A."/>
            <person name="Tritt A."/>
            <person name="Sun H."/>
            <person name="Haridas S."/>
            <person name="LaButti K."/>
            <person name="Ohm R.A."/>
            <person name="Kues U."/>
            <person name="Blanchette R.A."/>
            <person name="Grigoriev I.V."/>
            <person name="Minto R.E."/>
            <person name="Hibbett D.S."/>
        </authorList>
    </citation>
    <scope>NUCLEOTIDE SEQUENCE [LARGE SCALE GENOMIC DNA]</scope>
    <source>
        <strain evidence="7 8">FP15055 ss-10</strain>
    </source>
</reference>
<dbReference type="PANTHER" id="PTHR13353:SF5">
    <property type="entry name" value="TRANSMEMBRANE PROTEIN 19"/>
    <property type="match status" value="1"/>
</dbReference>
<comment type="similarity">
    <text evidence="2">Belongs to the TMEM19 family.</text>
</comment>
<evidence type="ECO:0000256" key="2">
    <source>
        <dbReference type="ARBA" id="ARBA00009012"/>
    </source>
</evidence>
<evidence type="ECO:0000313" key="8">
    <source>
        <dbReference type="Proteomes" id="UP000054007"/>
    </source>
</evidence>
<evidence type="ECO:0000256" key="5">
    <source>
        <dbReference type="ARBA" id="ARBA00023136"/>
    </source>
</evidence>
<name>A0A0D7BC97_9AGAR</name>
<gene>
    <name evidence="7" type="ORF">CYLTODRAFT_395761</name>
</gene>
<feature type="transmembrane region" description="Helical" evidence="6">
    <location>
        <begin position="174"/>
        <end position="193"/>
    </location>
</feature>
<keyword evidence="5 6" id="KW-0472">Membrane</keyword>
<dbReference type="InterPro" id="IPR002794">
    <property type="entry name" value="DUF92_TMEM19"/>
</dbReference>
<sequence length="271" mass="28422">MNIPYVPLGLATLLAVHGLRKKSLSPSGAATAFIVGTCMFAGATRVFGVTLIVFYLLGSRATKYGAQRKQKLEEGEAEGYRSGWQVLSNSASALACAIAWNYLYFGQRPVCLVDPANAWSRKLVYGALGHFACCLGDTLASELGILSTSKPRLVTTWRPVPPGTNGGMSTGGTLASIIGGLIIGATASIVAALEGCGWDVFPGMMVWGAVGGGAGSFVDSLLGATIQETKYSEERKIITQSGTTINGWNILSNNQVNVLSSILTAVWMSFV</sequence>
<accession>A0A0D7BC97</accession>
<keyword evidence="8" id="KW-1185">Reference proteome</keyword>
<dbReference type="Proteomes" id="UP000054007">
    <property type="component" value="Unassembled WGS sequence"/>
</dbReference>
<dbReference type="Pfam" id="PF01940">
    <property type="entry name" value="DUF92"/>
    <property type="match status" value="1"/>
</dbReference>
<evidence type="ECO:0000256" key="4">
    <source>
        <dbReference type="ARBA" id="ARBA00022989"/>
    </source>
</evidence>
<dbReference type="GO" id="GO:0016020">
    <property type="term" value="C:membrane"/>
    <property type="evidence" value="ECO:0007669"/>
    <property type="project" value="UniProtKB-SubCell"/>
</dbReference>
<evidence type="ECO:0000256" key="3">
    <source>
        <dbReference type="ARBA" id="ARBA00022692"/>
    </source>
</evidence>
<proteinExistence type="inferred from homology"/>
<dbReference type="PANTHER" id="PTHR13353">
    <property type="entry name" value="TRANSMEMBRANE PROTEIN 19"/>
    <property type="match status" value="1"/>
</dbReference>
<dbReference type="OrthoDB" id="30881at2759"/>
<evidence type="ECO:0000256" key="6">
    <source>
        <dbReference type="SAM" id="Phobius"/>
    </source>
</evidence>
<dbReference type="EMBL" id="KN880508">
    <property type="protein sequence ID" value="KIY68167.1"/>
    <property type="molecule type" value="Genomic_DNA"/>
</dbReference>
<feature type="transmembrane region" description="Helical" evidence="6">
    <location>
        <begin position="205"/>
        <end position="226"/>
    </location>
</feature>
<feature type="transmembrane region" description="Helical" evidence="6">
    <location>
        <begin position="28"/>
        <end position="58"/>
    </location>
</feature>
<organism evidence="7 8">
    <name type="scientific">Cylindrobasidium torrendii FP15055 ss-10</name>
    <dbReference type="NCBI Taxonomy" id="1314674"/>
    <lineage>
        <taxon>Eukaryota</taxon>
        <taxon>Fungi</taxon>
        <taxon>Dikarya</taxon>
        <taxon>Basidiomycota</taxon>
        <taxon>Agaricomycotina</taxon>
        <taxon>Agaricomycetes</taxon>
        <taxon>Agaricomycetidae</taxon>
        <taxon>Agaricales</taxon>
        <taxon>Marasmiineae</taxon>
        <taxon>Physalacriaceae</taxon>
        <taxon>Cylindrobasidium</taxon>
    </lineage>
</organism>
<protein>
    <submittedName>
        <fullName evidence="7">DUF92-domain-containing protein</fullName>
    </submittedName>
</protein>
<dbReference type="AlphaFoldDB" id="A0A0D7BC97"/>
<keyword evidence="3 6" id="KW-0812">Transmembrane</keyword>
<dbReference type="STRING" id="1314674.A0A0D7BC97"/>
<keyword evidence="4 6" id="KW-1133">Transmembrane helix</keyword>
<evidence type="ECO:0000313" key="7">
    <source>
        <dbReference type="EMBL" id="KIY68167.1"/>
    </source>
</evidence>